<dbReference type="InterPro" id="IPR008275">
    <property type="entry name" value="CoA_E_activase_dom"/>
</dbReference>
<evidence type="ECO:0000259" key="6">
    <source>
        <dbReference type="Pfam" id="PF01869"/>
    </source>
</evidence>
<dbReference type="FunFam" id="3.30.420.40:FF:000217">
    <property type="entry name" value="2-hydroxyisocaproyl-CoA dehydratase activator"/>
    <property type="match status" value="1"/>
</dbReference>
<dbReference type="NCBIfam" id="TIGR00241">
    <property type="entry name" value="CoA_E_activ"/>
    <property type="match status" value="1"/>
</dbReference>
<evidence type="ECO:0000313" key="7">
    <source>
        <dbReference type="EMBL" id="KGM97119.1"/>
    </source>
</evidence>
<evidence type="ECO:0000256" key="3">
    <source>
        <dbReference type="ARBA" id="ARBA00022723"/>
    </source>
</evidence>
<dbReference type="GO" id="GO:0046872">
    <property type="term" value="F:metal ion binding"/>
    <property type="evidence" value="ECO:0007669"/>
    <property type="project" value="UniProtKB-KW"/>
</dbReference>
<reference evidence="7 8" key="1">
    <citation type="submission" date="2014-01" db="EMBL/GenBank/DDBJ databases">
        <title>Plasmidome dynamics in the species complex Clostridium novyi sensu lato converts strains of independent lineages into distinctly different pathogens.</title>
        <authorList>
            <person name="Skarin H."/>
            <person name="Segerman B."/>
        </authorList>
    </citation>
    <scope>NUCLEOTIDE SEQUENCE [LARGE SCALE GENOMIC DNA]</scope>
    <source>
        <strain evidence="7 8">DC5</strain>
    </source>
</reference>
<evidence type="ECO:0000313" key="8">
    <source>
        <dbReference type="Proteomes" id="UP000030014"/>
    </source>
</evidence>
<feature type="domain" description="ATPase BadF/BadG/BcrA/BcrD type" evidence="6">
    <location>
        <begin position="2"/>
        <end position="249"/>
    </location>
</feature>
<keyword evidence="3" id="KW-0479">Metal-binding</keyword>
<dbReference type="Gene3D" id="3.30.420.40">
    <property type="match status" value="2"/>
</dbReference>
<evidence type="ECO:0000256" key="5">
    <source>
        <dbReference type="ARBA" id="ARBA00023014"/>
    </source>
</evidence>
<dbReference type="AlphaFoldDB" id="A0A0A0I6R9"/>
<dbReference type="PANTHER" id="PTHR32329:SF2">
    <property type="entry name" value="BIFUNCTIONAL PROTEIN [INCLUDES 2-HYDROXYACYL-COA DEHYDRATASE (N-TER) AND ITS ACTIVATOR DOMAIN (C_TERM)"/>
    <property type="match status" value="1"/>
</dbReference>
<comment type="cofactor">
    <cofactor evidence="1">
        <name>[4Fe-4S] cluster</name>
        <dbReference type="ChEBI" id="CHEBI:49883"/>
    </cofactor>
</comment>
<dbReference type="GO" id="GO:0051536">
    <property type="term" value="F:iron-sulfur cluster binding"/>
    <property type="evidence" value="ECO:0007669"/>
    <property type="project" value="UniProtKB-KW"/>
</dbReference>
<protein>
    <submittedName>
        <fullName evidence="7">2-hydroxyglutaryl-CoA dehydratase</fullName>
    </submittedName>
</protein>
<dbReference type="InterPro" id="IPR043129">
    <property type="entry name" value="ATPase_NBD"/>
</dbReference>
<dbReference type="PANTHER" id="PTHR32329">
    <property type="entry name" value="BIFUNCTIONAL PROTEIN [INCLUDES 2-HYDROXYACYL-COA DEHYDRATASE (N-TER) AND ITS ACTIVATOR DOMAIN (C_TERM)-RELATED"/>
    <property type="match status" value="1"/>
</dbReference>
<organism evidence="7 8">
    <name type="scientific">Clostridium botulinum C/D str. DC5</name>
    <dbReference type="NCBI Taxonomy" id="1443128"/>
    <lineage>
        <taxon>Bacteria</taxon>
        <taxon>Bacillati</taxon>
        <taxon>Bacillota</taxon>
        <taxon>Clostridia</taxon>
        <taxon>Eubacteriales</taxon>
        <taxon>Clostridiaceae</taxon>
        <taxon>Clostridium</taxon>
    </lineage>
</organism>
<name>A0A0A0I6R9_CLOBO</name>
<dbReference type="Pfam" id="PF01869">
    <property type="entry name" value="BcrAD_BadFG"/>
    <property type="match status" value="1"/>
</dbReference>
<comment type="subunit">
    <text evidence="2">Homodimer.</text>
</comment>
<evidence type="ECO:0000256" key="2">
    <source>
        <dbReference type="ARBA" id="ARBA00011738"/>
    </source>
</evidence>
<dbReference type="InterPro" id="IPR051805">
    <property type="entry name" value="Dehydratase_Activator_Redct"/>
</dbReference>
<sequence length="255" mass="27156">MGIDIGSTASKGVILKDGIDIIAKSIISVGTGTTGPARVLESLFKQCQLNEGDVYKTIVTGYGRMHFDKADKQISELSCHAKGVYHLFNNARTIIDIGGQDAKALKLDSKGRLMNFVMNDKCAAGTGRFLDVMANVMEVKTQELADLSSKAKNDITISNTCTVFAESEVISHLSSGVSKSDITAGIHKSIAKRVASLVKRVGVEDEVILTGGVAQNYGVVKAMEKELNTPIKVSKYAQLTGAIGAAILAFEETIK</sequence>
<proteinExistence type="predicted"/>
<keyword evidence="4" id="KW-0408">Iron</keyword>
<dbReference type="InterPro" id="IPR002731">
    <property type="entry name" value="ATPase_BadF"/>
</dbReference>
<gene>
    <name evidence="7" type="ORF">Z955_12705</name>
</gene>
<dbReference type="Proteomes" id="UP000030014">
    <property type="component" value="Unassembled WGS sequence"/>
</dbReference>
<keyword evidence="5" id="KW-0411">Iron-sulfur</keyword>
<evidence type="ECO:0000256" key="1">
    <source>
        <dbReference type="ARBA" id="ARBA00001966"/>
    </source>
</evidence>
<accession>A0A0A0I6R9</accession>
<comment type="caution">
    <text evidence="7">The sequence shown here is derived from an EMBL/GenBank/DDBJ whole genome shotgun (WGS) entry which is preliminary data.</text>
</comment>
<evidence type="ECO:0000256" key="4">
    <source>
        <dbReference type="ARBA" id="ARBA00023004"/>
    </source>
</evidence>
<dbReference type="EMBL" id="JDRY01000069">
    <property type="protein sequence ID" value="KGM97119.1"/>
    <property type="molecule type" value="Genomic_DNA"/>
</dbReference>
<dbReference type="SUPFAM" id="SSF53067">
    <property type="entry name" value="Actin-like ATPase domain"/>
    <property type="match status" value="1"/>
</dbReference>